<dbReference type="HOGENOM" id="CLU_2477849_0_0_9"/>
<dbReference type="RefSeq" id="WP_006776131.1">
    <property type="nucleotide sequence ID" value="NZ_GG667770.1"/>
</dbReference>
<evidence type="ECO:0000313" key="2">
    <source>
        <dbReference type="Proteomes" id="UP000004968"/>
    </source>
</evidence>
<evidence type="ECO:0000313" key="1">
    <source>
        <dbReference type="EMBL" id="EFC96099.1"/>
    </source>
</evidence>
<dbReference type="EMBL" id="ACIO01000617">
    <property type="protein sequence ID" value="EFC96099.1"/>
    <property type="molecule type" value="Genomic_DNA"/>
</dbReference>
<accession>D3AQ07</accession>
<dbReference type="GeneID" id="93146976"/>
<proteinExistence type="predicted"/>
<protein>
    <submittedName>
        <fullName evidence="1">Uncharacterized protein</fullName>
    </submittedName>
</protein>
<dbReference type="AlphaFoldDB" id="D3AQ07"/>
<dbReference type="Proteomes" id="UP000004968">
    <property type="component" value="Unassembled WGS sequence"/>
</dbReference>
<organism evidence="1 2">
    <name type="scientific">Hungatella hathewayi DSM 13479</name>
    <dbReference type="NCBI Taxonomy" id="566550"/>
    <lineage>
        <taxon>Bacteria</taxon>
        <taxon>Bacillati</taxon>
        <taxon>Bacillota</taxon>
        <taxon>Clostridia</taxon>
        <taxon>Lachnospirales</taxon>
        <taxon>Lachnospiraceae</taxon>
        <taxon>Hungatella</taxon>
    </lineage>
</organism>
<comment type="caution">
    <text evidence="1">The sequence shown here is derived from an EMBL/GenBank/DDBJ whole genome shotgun (WGS) entry which is preliminary data.</text>
</comment>
<gene>
    <name evidence="1" type="ORF">CLOSTHATH_05713</name>
</gene>
<reference evidence="1 2" key="1">
    <citation type="submission" date="2010-01" db="EMBL/GenBank/DDBJ databases">
        <authorList>
            <person name="Weinstock G."/>
            <person name="Sodergren E."/>
            <person name="Clifton S."/>
            <person name="Fulton L."/>
            <person name="Fulton B."/>
            <person name="Courtney L."/>
            <person name="Fronick C."/>
            <person name="Harrison M."/>
            <person name="Strong C."/>
            <person name="Farmer C."/>
            <person name="Delahaunty K."/>
            <person name="Markovic C."/>
            <person name="Hall O."/>
            <person name="Minx P."/>
            <person name="Tomlinson C."/>
            <person name="Mitreva M."/>
            <person name="Nelson J."/>
            <person name="Hou S."/>
            <person name="Wollam A."/>
            <person name="Pepin K.H."/>
            <person name="Johnson M."/>
            <person name="Bhonagiri V."/>
            <person name="Nash W.E."/>
            <person name="Warren W."/>
            <person name="Chinwalla A."/>
            <person name="Mardis E.R."/>
            <person name="Wilson R.K."/>
        </authorList>
    </citation>
    <scope>NUCLEOTIDE SEQUENCE [LARGE SCALE GENOMIC DNA]</scope>
    <source>
        <strain evidence="1 2">DSM 13479</strain>
    </source>
</reference>
<sequence>MMTMEELQKACETLAEAWNKVLEPMEKLAKDLSEAFGRMYASEEENRKIRTGRKLKSVRRVPDSKMSTYNYKPVVKRNLPYQRRNF</sequence>
<name>D3AQ07_9FIRM</name>